<dbReference type="Gene3D" id="3.40.190.10">
    <property type="entry name" value="Periplasmic binding protein-like II"/>
    <property type="match status" value="2"/>
</dbReference>
<dbReference type="SUPFAM" id="SSF53850">
    <property type="entry name" value="Periplasmic binding protein-like II"/>
    <property type="match status" value="1"/>
</dbReference>
<dbReference type="Gene3D" id="1.10.10.10">
    <property type="entry name" value="Winged helix-like DNA-binding domain superfamily/Winged helix DNA-binding domain"/>
    <property type="match status" value="1"/>
</dbReference>
<comment type="similarity">
    <text evidence="1">Belongs to the LysR transcriptional regulatory family.</text>
</comment>
<dbReference type="PROSITE" id="PS50931">
    <property type="entry name" value="HTH_LYSR"/>
    <property type="match status" value="1"/>
</dbReference>
<dbReference type="Pfam" id="PF03466">
    <property type="entry name" value="LysR_substrate"/>
    <property type="match status" value="1"/>
</dbReference>
<proteinExistence type="inferred from homology"/>
<evidence type="ECO:0000313" key="6">
    <source>
        <dbReference type="EMBL" id="GAA2942080.1"/>
    </source>
</evidence>
<dbReference type="InterPro" id="IPR000847">
    <property type="entry name" value="LysR_HTH_N"/>
</dbReference>
<gene>
    <name evidence="6" type="ORF">GCM10010446_29170</name>
</gene>
<dbReference type="InterPro" id="IPR005119">
    <property type="entry name" value="LysR_subst-bd"/>
</dbReference>
<keyword evidence="2" id="KW-0805">Transcription regulation</keyword>
<evidence type="ECO:0000313" key="7">
    <source>
        <dbReference type="Proteomes" id="UP001500403"/>
    </source>
</evidence>
<dbReference type="Pfam" id="PF00126">
    <property type="entry name" value="HTH_1"/>
    <property type="match status" value="1"/>
</dbReference>
<keyword evidence="4" id="KW-0804">Transcription</keyword>
<feature type="domain" description="HTH lysR-type" evidence="5">
    <location>
        <begin position="1"/>
        <end position="58"/>
    </location>
</feature>
<protein>
    <submittedName>
        <fullName evidence="6">LysR family transcriptional regulator</fullName>
    </submittedName>
</protein>
<keyword evidence="3" id="KW-0238">DNA-binding</keyword>
<accession>A0ABP6JTZ6</accession>
<dbReference type="Proteomes" id="UP001500403">
    <property type="component" value="Unassembled WGS sequence"/>
</dbReference>
<evidence type="ECO:0000259" key="5">
    <source>
        <dbReference type="PROSITE" id="PS50931"/>
    </source>
</evidence>
<organism evidence="6 7">
    <name type="scientific">Streptomyces enissocaesilis</name>
    <dbReference type="NCBI Taxonomy" id="332589"/>
    <lineage>
        <taxon>Bacteria</taxon>
        <taxon>Bacillati</taxon>
        <taxon>Actinomycetota</taxon>
        <taxon>Actinomycetes</taxon>
        <taxon>Kitasatosporales</taxon>
        <taxon>Streptomycetaceae</taxon>
        <taxon>Streptomyces</taxon>
        <taxon>Streptomyces rochei group</taxon>
    </lineage>
</organism>
<evidence type="ECO:0000256" key="1">
    <source>
        <dbReference type="ARBA" id="ARBA00009437"/>
    </source>
</evidence>
<keyword evidence="7" id="KW-1185">Reference proteome</keyword>
<reference evidence="7" key="1">
    <citation type="journal article" date="2019" name="Int. J. Syst. Evol. Microbiol.">
        <title>The Global Catalogue of Microorganisms (GCM) 10K type strain sequencing project: providing services to taxonomists for standard genome sequencing and annotation.</title>
        <authorList>
            <consortium name="The Broad Institute Genomics Platform"/>
            <consortium name="The Broad Institute Genome Sequencing Center for Infectious Disease"/>
            <person name="Wu L."/>
            <person name="Ma J."/>
        </authorList>
    </citation>
    <scope>NUCLEOTIDE SEQUENCE [LARGE SCALE GENOMIC DNA]</scope>
    <source>
        <strain evidence="7">JCM 9088</strain>
    </source>
</reference>
<sequence length="310" mass="33126">METRRLEMLAELSRRGSMRAVADVLGTTTSTVSQQIATLSRETGTVLIEPEGRRVRLTPAGRRLAEHAVTILAAVEAARLDLGPGAEPNGTLRVAGFSTAVRTFLLPVITGLAAGHPRVRVLVREHEPAEALALLATDEADLALTYDYNLAPAADDPTVRTTPLWTAKWGLGVPARIDVPGGTTLDVFARFATAEWITNSRNTADEHVVRTLASMAGFSPRVTHQADSLDLVQDMIVAGMGVGLLPMGHETLPGVRLLPLTSPDVELRSYAVARHGRLDWPPLALVTGLLAARTGRRTAPPGADAYIRLP</sequence>
<dbReference type="InterPro" id="IPR036388">
    <property type="entry name" value="WH-like_DNA-bd_sf"/>
</dbReference>
<name>A0ABP6JTZ6_9ACTN</name>
<evidence type="ECO:0000256" key="2">
    <source>
        <dbReference type="ARBA" id="ARBA00023015"/>
    </source>
</evidence>
<dbReference type="SUPFAM" id="SSF46785">
    <property type="entry name" value="Winged helix' DNA-binding domain"/>
    <property type="match status" value="1"/>
</dbReference>
<evidence type="ECO:0000256" key="4">
    <source>
        <dbReference type="ARBA" id="ARBA00023163"/>
    </source>
</evidence>
<dbReference type="PANTHER" id="PTHR30346">
    <property type="entry name" value="TRANSCRIPTIONAL DUAL REGULATOR HCAR-RELATED"/>
    <property type="match status" value="1"/>
</dbReference>
<evidence type="ECO:0000256" key="3">
    <source>
        <dbReference type="ARBA" id="ARBA00023125"/>
    </source>
</evidence>
<comment type="caution">
    <text evidence="6">The sequence shown here is derived from an EMBL/GenBank/DDBJ whole genome shotgun (WGS) entry which is preliminary data.</text>
</comment>
<dbReference type="PANTHER" id="PTHR30346:SF29">
    <property type="entry name" value="LYSR SUBSTRATE-BINDING"/>
    <property type="match status" value="1"/>
</dbReference>
<dbReference type="InterPro" id="IPR036390">
    <property type="entry name" value="WH_DNA-bd_sf"/>
</dbReference>
<dbReference type="RefSeq" id="WP_344495092.1">
    <property type="nucleotide sequence ID" value="NZ_BAAAUD010000031.1"/>
</dbReference>
<dbReference type="EMBL" id="BAAAUD010000031">
    <property type="protein sequence ID" value="GAA2942080.1"/>
    <property type="molecule type" value="Genomic_DNA"/>
</dbReference>